<comment type="function">
    <text evidence="5">Methylates the class 1 translation termination release factors RF1/PrfA and RF2/PrfB on the glutamine residue of the universally conserved GGQ motif.</text>
</comment>
<comment type="similarity">
    <text evidence="5">Belongs to the protein N5-glutamine methyltransferase family. PrmC subfamily.</text>
</comment>
<protein>
    <recommendedName>
        <fullName evidence="5">Release factor glutamine methyltransferase</fullName>
        <shortName evidence="5">RF MTase</shortName>
        <ecNumber evidence="5">2.1.1.297</ecNumber>
    </recommendedName>
    <alternativeName>
        <fullName evidence="5">N5-glutamine methyltransferase PrmC</fullName>
    </alternativeName>
    <alternativeName>
        <fullName evidence="5">Protein-(glutamine-N5) MTase PrmC</fullName>
    </alternativeName>
    <alternativeName>
        <fullName evidence="5">Protein-glutamine N-methyltransferase PrmC</fullName>
    </alternativeName>
</protein>
<dbReference type="Pfam" id="PF05175">
    <property type="entry name" value="MTS"/>
    <property type="match status" value="1"/>
</dbReference>
<dbReference type="EMBL" id="FNPR01000002">
    <property type="protein sequence ID" value="SDY48395.1"/>
    <property type="molecule type" value="Genomic_DNA"/>
</dbReference>
<reference evidence="8 9" key="1">
    <citation type="submission" date="2016-10" db="EMBL/GenBank/DDBJ databases">
        <authorList>
            <person name="de Groot N.N."/>
        </authorList>
    </citation>
    <scope>NUCLEOTIDE SEQUENCE [LARGE SCALE GENOMIC DNA]</scope>
    <source>
        <strain evidence="8 9">DSM 24677</strain>
    </source>
</reference>
<evidence type="ECO:0000313" key="8">
    <source>
        <dbReference type="EMBL" id="SDY48395.1"/>
    </source>
</evidence>
<dbReference type="STRING" id="576131.SAMN05444486_102397"/>
<sequence>MSGATVTAALRAGGKALSEAGIEGGARDLRLLMAHVLGIEAARMTLHLQDELPAAAAAAFETLVVRRMAREPVSHLIGRRAFFGRAFSVTADVLDPRPETEALVLAALERPFERVLDLGTGSGCILLTLLCEQASARGVGADLSAAALEIFALNRAALGLEARAGSCLSDWYDGLSQARGPYDLIVSNPPYIALEEMAALAPELGYEPRMALTDEADGLSAYRKICERAVEFLAPSGRLIVEIGPTQGADVAALMGAAGLEAVQILPDLDGRERVVLGIRPA</sequence>
<dbReference type="PANTHER" id="PTHR18895:SF74">
    <property type="entry name" value="MTRF1L RELEASE FACTOR GLUTAMINE METHYLTRANSFERASE"/>
    <property type="match status" value="1"/>
</dbReference>
<dbReference type="Gene3D" id="1.10.8.10">
    <property type="entry name" value="DNA helicase RuvA subunit, C-terminal domain"/>
    <property type="match status" value="1"/>
</dbReference>
<dbReference type="GO" id="GO:0003676">
    <property type="term" value="F:nucleic acid binding"/>
    <property type="evidence" value="ECO:0007669"/>
    <property type="project" value="InterPro"/>
</dbReference>
<dbReference type="SUPFAM" id="SSF53335">
    <property type="entry name" value="S-adenosyl-L-methionine-dependent methyltransferases"/>
    <property type="match status" value="1"/>
</dbReference>
<dbReference type="InterPro" id="IPR002052">
    <property type="entry name" value="DNA_methylase_N6_adenine_CS"/>
</dbReference>
<keyword evidence="3 5" id="KW-0949">S-adenosyl-L-methionine</keyword>
<dbReference type="InterPro" id="IPR007848">
    <property type="entry name" value="Small_mtfrase_dom"/>
</dbReference>
<evidence type="ECO:0000259" key="7">
    <source>
        <dbReference type="Pfam" id="PF17827"/>
    </source>
</evidence>
<dbReference type="RefSeq" id="WP_089890151.1">
    <property type="nucleotide sequence ID" value="NZ_CALJFH010000025.1"/>
</dbReference>
<dbReference type="GO" id="GO:0032259">
    <property type="term" value="P:methylation"/>
    <property type="evidence" value="ECO:0007669"/>
    <property type="project" value="UniProtKB-KW"/>
</dbReference>
<dbReference type="GO" id="GO:0102559">
    <property type="term" value="F:peptide chain release factor N(5)-glutamine methyltransferase activity"/>
    <property type="evidence" value="ECO:0007669"/>
    <property type="project" value="UniProtKB-EC"/>
</dbReference>
<feature type="binding site" evidence="5">
    <location>
        <begin position="119"/>
        <end position="123"/>
    </location>
    <ligand>
        <name>S-adenosyl-L-methionine</name>
        <dbReference type="ChEBI" id="CHEBI:59789"/>
    </ligand>
</feature>
<dbReference type="InterPro" id="IPR040758">
    <property type="entry name" value="PrmC_N"/>
</dbReference>
<evidence type="ECO:0000256" key="3">
    <source>
        <dbReference type="ARBA" id="ARBA00022691"/>
    </source>
</evidence>
<evidence type="ECO:0000313" key="9">
    <source>
        <dbReference type="Proteomes" id="UP000199026"/>
    </source>
</evidence>
<dbReference type="AlphaFoldDB" id="A0A1H3K9D1"/>
<dbReference type="NCBIfam" id="TIGR03534">
    <property type="entry name" value="RF_mod_PrmC"/>
    <property type="match status" value="1"/>
</dbReference>
<feature type="binding site" evidence="5">
    <location>
        <position position="142"/>
    </location>
    <ligand>
        <name>S-adenosyl-L-methionine</name>
        <dbReference type="ChEBI" id="CHEBI:59789"/>
    </ligand>
</feature>
<dbReference type="Pfam" id="PF17827">
    <property type="entry name" value="PrmC_N"/>
    <property type="match status" value="1"/>
</dbReference>
<dbReference type="InterPro" id="IPR004556">
    <property type="entry name" value="HemK-like"/>
</dbReference>
<feature type="binding site" evidence="5">
    <location>
        <begin position="188"/>
        <end position="191"/>
    </location>
    <ligand>
        <name>substrate</name>
    </ligand>
</feature>
<dbReference type="CDD" id="cd02440">
    <property type="entry name" value="AdoMet_MTases"/>
    <property type="match status" value="1"/>
</dbReference>
<comment type="catalytic activity">
    <reaction evidence="4 5">
        <text>L-glutaminyl-[peptide chain release factor] + S-adenosyl-L-methionine = N(5)-methyl-L-glutaminyl-[peptide chain release factor] + S-adenosyl-L-homocysteine + H(+)</text>
        <dbReference type="Rhea" id="RHEA:42896"/>
        <dbReference type="Rhea" id="RHEA-COMP:10271"/>
        <dbReference type="Rhea" id="RHEA-COMP:10272"/>
        <dbReference type="ChEBI" id="CHEBI:15378"/>
        <dbReference type="ChEBI" id="CHEBI:30011"/>
        <dbReference type="ChEBI" id="CHEBI:57856"/>
        <dbReference type="ChEBI" id="CHEBI:59789"/>
        <dbReference type="ChEBI" id="CHEBI:61891"/>
        <dbReference type="EC" id="2.1.1.297"/>
    </reaction>
</comment>
<dbReference type="GeneID" id="78124469"/>
<evidence type="ECO:0000256" key="2">
    <source>
        <dbReference type="ARBA" id="ARBA00022679"/>
    </source>
</evidence>
<keyword evidence="1 5" id="KW-0489">Methyltransferase</keyword>
<dbReference type="PROSITE" id="PS00092">
    <property type="entry name" value="N6_MTASE"/>
    <property type="match status" value="1"/>
</dbReference>
<dbReference type="OrthoDB" id="9800643at2"/>
<accession>A0A1H3K9D1</accession>
<name>A0A1H3K9D1_9RHOB</name>
<feature type="binding site" evidence="5">
    <location>
        <position position="188"/>
    </location>
    <ligand>
        <name>S-adenosyl-L-methionine</name>
        <dbReference type="ChEBI" id="CHEBI:59789"/>
    </ligand>
</feature>
<dbReference type="HAMAP" id="MF_02126">
    <property type="entry name" value="RF_methyltr_PrmC"/>
    <property type="match status" value="1"/>
</dbReference>
<dbReference type="EC" id="2.1.1.297" evidence="5"/>
<feature type="domain" description="Release factor glutamine methyltransferase N-terminal" evidence="7">
    <location>
        <begin position="9"/>
        <end position="78"/>
    </location>
</feature>
<organism evidence="8 9">
    <name type="scientific">Lentibacter algarum</name>
    <dbReference type="NCBI Taxonomy" id="576131"/>
    <lineage>
        <taxon>Bacteria</taxon>
        <taxon>Pseudomonadati</taxon>
        <taxon>Pseudomonadota</taxon>
        <taxon>Alphaproteobacteria</taxon>
        <taxon>Rhodobacterales</taxon>
        <taxon>Roseobacteraceae</taxon>
        <taxon>Lentibacter</taxon>
    </lineage>
</organism>
<feature type="domain" description="Methyltransferase small" evidence="6">
    <location>
        <begin position="102"/>
        <end position="196"/>
    </location>
</feature>
<keyword evidence="2 5" id="KW-0808">Transferase</keyword>
<dbReference type="InterPro" id="IPR019874">
    <property type="entry name" value="RF_methyltr_PrmC"/>
</dbReference>
<proteinExistence type="inferred from homology"/>
<keyword evidence="9" id="KW-1185">Reference proteome</keyword>
<feature type="binding site" evidence="5">
    <location>
        <position position="171"/>
    </location>
    <ligand>
        <name>S-adenosyl-L-methionine</name>
        <dbReference type="ChEBI" id="CHEBI:59789"/>
    </ligand>
</feature>
<dbReference type="InterPro" id="IPR029063">
    <property type="entry name" value="SAM-dependent_MTases_sf"/>
</dbReference>
<dbReference type="NCBIfam" id="TIGR00536">
    <property type="entry name" value="hemK_fam"/>
    <property type="match status" value="1"/>
</dbReference>
<gene>
    <name evidence="5" type="primary">prmC</name>
    <name evidence="8" type="ORF">SAMN05444486_102397</name>
</gene>
<dbReference type="Proteomes" id="UP000199026">
    <property type="component" value="Unassembled WGS sequence"/>
</dbReference>
<evidence type="ECO:0000256" key="1">
    <source>
        <dbReference type="ARBA" id="ARBA00022603"/>
    </source>
</evidence>
<dbReference type="Gene3D" id="3.40.50.150">
    <property type="entry name" value="Vaccinia Virus protein VP39"/>
    <property type="match status" value="1"/>
</dbReference>
<evidence type="ECO:0000256" key="4">
    <source>
        <dbReference type="ARBA" id="ARBA00048391"/>
    </source>
</evidence>
<evidence type="ECO:0000256" key="5">
    <source>
        <dbReference type="HAMAP-Rule" id="MF_02126"/>
    </source>
</evidence>
<evidence type="ECO:0000259" key="6">
    <source>
        <dbReference type="Pfam" id="PF05175"/>
    </source>
</evidence>
<dbReference type="PANTHER" id="PTHR18895">
    <property type="entry name" value="HEMK METHYLTRANSFERASE"/>
    <property type="match status" value="1"/>
</dbReference>
<dbReference type="InterPro" id="IPR050320">
    <property type="entry name" value="N5-glutamine_MTase"/>
</dbReference>